<gene>
    <name evidence="4" type="ORF">PaecuDRAFT_0681</name>
</gene>
<dbReference type="eggNOG" id="COG1051">
    <property type="taxonomic scope" value="Bacteria"/>
</dbReference>
<keyword evidence="5" id="KW-1185">Reference proteome</keyword>
<dbReference type="Proteomes" id="UP000005387">
    <property type="component" value="Unassembled WGS sequence"/>
</dbReference>
<feature type="domain" description="Nudix hydrolase" evidence="3">
    <location>
        <begin position="3"/>
        <end position="141"/>
    </location>
</feature>
<dbReference type="Gene3D" id="3.90.79.10">
    <property type="entry name" value="Nucleoside Triphosphate Pyrophosphohydrolase"/>
    <property type="match status" value="1"/>
</dbReference>
<dbReference type="CDD" id="cd18880">
    <property type="entry name" value="NUDIX_ADPRase"/>
    <property type="match status" value="1"/>
</dbReference>
<dbReference type="InterPro" id="IPR015797">
    <property type="entry name" value="NUDIX_hydrolase-like_dom_sf"/>
</dbReference>
<dbReference type="EMBL" id="AEDD01000001">
    <property type="protein sequence ID" value="EFM13170.1"/>
    <property type="molecule type" value="Genomic_DNA"/>
</dbReference>
<protein>
    <submittedName>
        <fullName evidence="4">NUDIX hydrolase</fullName>
    </submittedName>
</protein>
<accession>E0I4F6</accession>
<evidence type="ECO:0000313" key="5">
    <source>
        <dbReference type="Proteomes" id="UP000005387"/>
    </source>
</evidence>
<dbReference type="GO" id="GO:0016787">
    <property type="term" value="F:hydrolase activity"/>
    <property type="evidence" value="ECO:0007669"/>
    <property type="project" value="UniProtKB-KW"/>
</dbReference>
<evidence type="ECO:0000259" key="3">
    <source>
        <dbReference type="PROSITE" id="PS51462"/>
    </source>
</evidence>
<dbReference type="STRING" id="717606.PaecuDRAFT_0681"/>
<evidence type="ECO:0000256" key="1">
    <source>
        <dbReference type="ARBA" id="ARBA00001946"/>
    </source>
</evidence>
<dbReference type="PROSITE" id="PS51462">
    <property type="entry name" value="NUDIX"/>
    <property type="match status" value="1"/>
</dbReference>
<proteinExistence type="predicted"/>
<dbReference type="PANTHER" id="PTHR43046:SF14">
    <property type="entry name" value="MUTT_NUDIX FAMILY PROTEIN"/>
    <property type="match status" value="1"/>
</dbReference>
<sequence>MKKVRMATKAIIRKDDQLLLIKFEDERGVQYGFPGGGQEHGETLHQAIVRECLEEIGQDVEPLALLYVREYIGANHGLSDRESAFHQVECYFECKLLSDRPFDSASVPDTNQIGVEWVPLEQLDDIMLVPQSLGRIIRSGEASPVYVGDIN</sequence>
<dbReference type="AlphaFoldDB" id="E0I4F6"/>
<dbReference type="SUPFAM" id="SSF55811">
    <property type="entry name" value="Nudix"/>
    <property type="match status" value="1"/>
</dbReference>
<dbReference type="Pfam" id="PF00293">
    <property type="entry name" value="NUDIX"/>
    <property type="match status" value="1"/>
</dbReference>
<comment type="cofactor">
    <cofactor evidence="1">
        <name>Mg(2+)</name>
        <dbReference type="ChEBI" id="CHEBI:18420"/>
    </cofactor>
</comment>
<evidence type="ECO:0000313" key="4">
    <source>
        <dbReference type="EMBL" id="EFM13170.1"/>
    </source>
</evidence>
<reference evidence="4 5" key="1">
    <citation type="submission" date="2010-07" db="EMBL/GenBank/DDBJ databases">
        <title>The draft genome of Paenibacillus curdlanolyticus YK9.</title>
        <authorList>
            <consortium name="US DOE Joint Genome Institute (JGI-PGF)"/>
            <person name="Lucas S."/>
            <person name="Copeland A."/>
            <person name="Lapidus A."/>
            <person name="Cheng J.-F."/>
            <person name="Bruce D."/>
            <person name="Goodwin L."/>
            <person name="Pitluck S."/>
            <person name="Land M.L."/>
            <person name="Hauser L."/>
            <person name="Chang Y.-J."/>
            <person name="Jeffries C."/>
            <person name="Anderson I.J."/>
            <person name="Johnson E."/>
            <person name="Loganathan U."/>
            <person name="Mulhopadhyay B."/>
            <person name="Kyrpides N."/>
            <person name="Woyke T.J."/>
        </authorList>
    </citation>
    <scope>NUCLEOTIDE SEQUENCE [LARGE SCALE GENOMIC DNA]</scope>
    <source>
        <strain evidence="4 5">YK9</strain>
    </source>
</reference>
<dbReference type="OrthoDB" id="65827at2"/>
<dbReference type="PANTHER" id="PTHR43046">
    <property type="entry name" value="GDP-MANNOSE MANNOSYL HYDROLASE"/>
    <property type="match status" value="1"/>
</dbReference>
<dbReference type="InterPro" id="IPR000086">
    <property type="entry name" value="NUDIX_hydrolase_dom"/>
</dbReference>
<organism evidence="4 5">
    <name type="scientific">Paenibacillus curdlanolyticus YK9</name>
    <dbReference type="NCBI Taxonomy" id="717606"/>
    <lineage>
        <taxon>Bacteria</taxon>
        <taxon>Bacillati</taxon>
        <taxon>Bacillota</taxon>
        <taxon>Bacilli</taxon>
        <taxon>Bacillales</taxon>
        <taxon>Paenibacillaceae</taxon>
        <taxon>Paenibacillus</taxon>
    </lineage>
</organism>
<keyword evidence="2 4" id="KW-0378">Hydrolase</keyword>
<evidence type="ECO:0000256" key="2">
    <source>
        <dbReference type="ARBA" id="ARBA00022801"/>
    </source>
</evidence>
<name>E0I4F6_9BACL</name>